<evidence type="ECO:0000313" key="2">
    <source>
        <dbReference type="EMBL" id="GAA0480918.1"/>
    </source>
</evidence>
<sequence>MPPEQAVPPDRVRRRALAEFLRSRRERITPREAGILPGPRRRTPGLRREEVAQLSGVSVTWYTWLEQARDISVSRQVLESLARALMLDAAERRHLFALAGEPLPGRPPADGPPPALQRLVDALDPHPAYCLDVHWNLVAWNRAEAALIGDPARLEPRARNLLRLMFTDPRLRTLVADWPGQARRLLAQFRADARQRIGDPHLERLTGELRQESPEFAAWWESHDVADFHANRRTFHHPRAGLLVLDYVKLAALDTPGVKLFACMPADAETAGRLRELTGPQADGRPEAGDGW</sequence>
<dbReference type="InterPro" id="IPR010982">
    <property type="entry name" value="Lambda_DNA-bd_dom_sf"/>
</dbReference>
<dbReference type="EMBL" id="BAAAHB010000068">
    <property type="protein sequence ID" value="GAA0480918.1"/>
    <property type="molecule type" value="Genomic_DNA"/>
</dbReference>
<accession>A0ABP3KIZ2</accession>
<dbReference type="Gene3D" id="1.10.260.40">
    <property type="entry name" value="lambda repressor-like DNA-binding domains"/>
    <property type="match status" value="1"/>
</dbReference>
<dbReference type="RefSeq" id="WP_344094429.1">
    <property type="nucleotide sequence ID" value="NZ_BAAAHB010000068.1"/>
</dbReference>
<dbReference type="InterPro" id="IPR001387">
    <property type="entry name" value="Cro/C1-type_HTH"/>
</dbReference>
<protein>
    <submittedName>
        <fullName evidence="2">Helix-turn-helix transcriptional regulator</fullName>
    </submittedName>
</protein>
<evidence type="ECO:0000259" key="1">
    <source>
        <dbReference type="SMART" id="SM00530"/>
    </source>
</evidence>
<keyword evidence="3" id="KW-1185">Reference proteome</keyword>
<dbReference type="Proteomes" id="UP001499895">
    <property type="component" value="Unassembled WGS sequence"/>
</dbReference>
<dbReference type="InterPro" id="IPR041413">
    <property type="entry name" value="MLTR_LBD"/>
</dbReference>
<dbReference type="CDD" id="cd00093">
    <property type="entry name" value="HTH_XRE"/>
    <property type="match status" value="1"/>
</dbReference>
<reference evidence="3" key="1">
    <citation type="journal article" date="2019" name="Int. J. Syst. Evol. Microbiol.">
        <title>The Global Catalogue of Microorganisms (GCM) 10K type strain sequencing project: providing services to taxonomists for standard genome sequencing and annotation.</title>
        <authorList>
            <consortium name="The Broad Institute Genomics Platform"/>
            <consortium name="The Broad Institute Genome Sequencing Center for Infectious Disease"/>
            <person name="Wu L."/>
            <person name="Ma J."/>
        </authorList>
    </citation>
    <scope>NUCLEOTIDE SEQUENCE [LARGE SCALE GENOMIC DNA]</scope>
    <source>
        <strain evidence="3">JCM 10649</strain>
    </source>
</reference>
<organism evidence="2 3">
    <name type="scientific">Streptomyces stramineus</name>
    <dbReference type="NCBI Taxonomy" id="173861"/>
    <lineage>
        <taxon>Bacteria</taxon>
        <taxon>Bacillati</taxon>
        <taxon>Actinomycetota</taxon>
        <taxon>Actinomycetes</taxon>
        <taxon>Kitasatosporales</taxon>
        <taxon>Streptomycetaceae</taxon>
        <taxon>Streptomyces</taxon>
    </lineage>
</organism>
<dbReference type="Gene3D" id="3.30.450.180">
    <property type="match status" value="1"/>
</dbReference>
<dbReference type="SMART" id="SM00530">
    <property type="entry name" value="HTH_XRE"/>
    <property type="match status" value="1"/>
</dbReference>
<dbReference type="PANTHER" id="PTHR35010:SF2">
    <property type="entry name" value="BLL4672 PROTEIN"/>
    <property type="match status" value="1"/>
</dbReference>
<gene>
    <name evidence="2" type="ORF">GCM10009544_48550</name>
</gene>
<name>A0ABP3KIZ2_9ACTN</name>
<feature type="domain" description="HTH cro/C1-type" evidence="1">
    <location>
        <begin position="20"/>
        <end position="92"/>
    </location>
</feature>
<dbReference type="Pfam" id="PF17765">
    <property type="entry name" value="MLTR_LBD"/>
    <property type="match status" value="1"/>
</dbReference>
<evidence type="ECO:0000313" key="3">
    <source>
        <dbReference type="Proteomes" id="UP001499895"/>
    </source>
</evidence>
<dbReference type="PANTHER" id="PTHR35010">
    <property type="entry name" value="BLL4672 PROTEIN-RELATED"/>
    <property type="match status" value="1"/>
</dbReference>
<comment type="caution">
    <text evidence="2">The sequence shown here is derived from an EMBL/GenBank/DDBJ whole genome shotgun (WGS) entry which is preliminary data.</text>
</comment>
<proteinExistence type="predicted"/>
<dbReference type="Pfam" id="PF13560">
    <property type="entry name" value="HTH_31"/>
    <property type="match status" value="1"/>
</dbReference>